<dbReference type="RefSeq" id="WP_008066550.1">
    <property type="nucleotide sequence ID" value="NZ_AQWK01000002.1"/>
</dbReference>
<sequence>MAFDRRLSEAAKPGRDPIMIQLRLSWWRDRLGESAEQWPLGEPLLALLAFWDDERAALSSIVDGWEAQVVGEDGGTALDRARCDAIIALARMAGQGENPVVEQAAADWAEGRSLSGVRLPRALRPLSLLDHFSNAGDLPPWRVMLGAMRKGWFGR</sequence>
<name>F1ZA04_9SPHN</name>
<dbReference type="STRING" id="983920.Y88_0645"/>
<proteinExistence type="predicted"/>
<dbReference type="OrthoDB" id="9814909at2"/>
<reference evidence="1 2" key="1">
    <citation type="journal article" date="2012" name="J. Bacteriol.">
        <title>Draft Genome Sequence of Novosphingobium nitrogenifigens Y88T.</title>
        <authorList>
            <person name="Strabala T.J."/>
            <person name="Macdonald L."/>
            <person name="Liu V."/>
            <person name="Smit A.M."/>
        </authorList>
    </citation>
    <scope>NUCLEOTIDE SEQUENCE [LARGE SCALE GENOMIC DNA]</scope>
    <source>
        <strain evidence="1 2">DSM 19370</strain>
    </source>
</reference>
<dbReference type="EMBL" id="AEWJ01000041">
    <property type="protein sequence ID" value="EGD58588.1"/>
    <property type="molecule type" value="Genomic_DNA"/>
</dbReference>
<comment type="caution">
    <text evidence="1">The sequence shown here is derived from an EMBL/GenBank/DDBJ whole genome shotgun (WGS) entry which is preliminary data.</text>
</comment>
<dbReference type="Proteomes" id="UP000004728">
    <property type="component" value="Unassembled WGS sequence"/>
</dbReference>
<evidence type="ECO:0000313" key="1">
    <source>
        <dbReference type="EMBL" id="EGD58588.1"/>
    </source>
</evidence>
<dbReference type="eggNOG" id="ENOG5030K7K">
    <property type="taxonomic scope" value="Bacteria"/>
</dbReference>
<evidence type="ECO:0000313" key="2">
    <source>
        <dbReference type="Proteomes" id="UP000004728"/>
    </source>
</evidence>
<protein>
    <recommendedName>
        <fullName evidence="3">Phytoene synthase</fullName>
    </recommendedName>
</protein>
<keyword evidence="2" id="KW-1185">Reference proteome</keyword>
<dbReference type="HOGENOM" id="CLU_1693673_0_0_5"/>
<dbReference type="AlphaFoldDB" id="F1ZA04"/>
<gene>
    <name evidence="1" type="ORF">Y88_0645</name>
</gene>
<organism evidence="1 2">
    <name type="scientific">Novosphingobium nitrogenifigens DSM 19370</name>
    <dbReference type="NCBI Taxonomy" id="983920"/>
    <lineage>
        <taxon>Bacteria</taxon>
        <taxon>Pseudomonadati</taxon>
        <taxon>Pseudomonadota</taxon>
        <taxon>Alphaproteobacteria</taxon>
        <taxon>Sphingomonadales</taxon>
        <taxon>Sphingomonadaceae</taxon>
        <taxon>Novosphingobium</taxon>
    </lineage>
</organism>
<accession>F1ZA04</accession>
<dbReference type="InParanoid" id="F1ZA04"/>
<evidence type="ECO:0008006" key="3">
    <source>
        <dbReference type="Google" id="ProtNLM"/>
    </source>
</evidence>